<dbReference type="PROSITE" id="PS50994">
    <property type="entry name" value="INTEGRASE"/>
    <property type="match status" value="1"/>
</dbReference>
<dbReference type="Pfam" id="PF17917">
    <property type="entry name" value="RT_RNaseH"/>
    <property type="match status" value="1"/>
</dbReference>
<evidence type="ECO:0000259" key="12">
    <source>
        <dbReference type="PROSITE" id="PS50878"/>
    </source>
</evidence>
<name>A0A2N9IH25_FAGSY</name>
<dbReference type="CDD" id="cd00303">
    <property type="entry name" value="retropepsin_like"/>
    <property type="match status" value="1"/>
</dbReference>
<protein>
    <recommendedName>
        <fullName evidence="1">RNA-directed DNA polymerase</fullName>
        <ecNumber evidence="1">2.7.7.49</ecNumber>
    </recommendedName>
</protein>
<dbReference type="GO" id="GO:0015074">
    <property type="term" value="P:DNA integration"/>
    <property type="evidence" value="ECO:0007669"/>
    <property type="project" value="InterPro"/>
</dbReference>
<gene>
    <name evidence="14" type="ORF">FSB_LOCUS52949</name>
</gene>
<dbReference type="InterPro" id="IPR041588">
    <property type="entry name" value="Integrase_H2C2"/>
</dbReference>
<reference evidence="14" key="1">
    <citation type="submission" date="2018-02" db="EMBL/GenBank/DDBJ databases">
        <authorList>
            <person name="Cohen D.B."/>
            <person name="Kent A.D."/>
        </authorList>
    </citation>
    <scope>NUCLEOTIDE SEQUENCE</scope>
</reference>
<dbReference type="FunFam" id="3.30.70.270:FF:000026">
    <property type="entry name" value="Transposon Ty3-G Gag-Pol polyprotein"/>
    <property type="match status" value="1"/>
</dbReference>
<keyword evidence="8" id="KW-0863">Zinc-finger</keyword>
<dbReference type="InterPro" id="IPR043128">
    <property type="entry name" value="Rev_trsase/Diguanyl_cyclase"/>
</dbReference>
<dbReference type="EC" id="2.7.7.49" evidence="1"/>
<evidence type="ECO:0000313" key="14">
    <source>
        <dbReference type="EMBL" id="SPD25067.1"/>
    </source>
</evidence>
<feature type="region of interest" description="Disordered" evidence="10">
    <location>
        <begin position="357"/>
        <end position="425"/>
    </location>
</feature>
<keyword evidence="2" id="KW-0808">Transferase</keyword>
<dbReference type="PROSITE" id="PS50878">
    <property type="entry name" value="RT_POL"/>
    <property type="match status" value="1"/>
</dbReference>
<sequence>MKQISISSCHVKAALEPKSQQKKSKEKVHRERERERAGRKKERRRRKKKKKKEERRRRKRGGEELKKESRTTIFPPACSTCSAVAGSALTNNPLRRPPPLLLTLMRVERGLLGLMAASGDRVEGLNDRARGEDALWRAIEEQRQQMTEQRQQMTEIRELLVELRLNKDLLDNIIDSSLMMMSLKRKMMEGMAQTHLDRISLIGFLKVERFFEMMEVPEEKMVKFVAFRLKSGAAVWWDQLQKNRQRQGKDIVRTWRRMKQLLMGRFLPPDYEQHLFQLYQNCMQGSRTVFDYTTEFSRLSDRNSLTETEGQRVARYLNGLKPSLREKIGLQVLWTVEEAHNMALKAEMLERKGGQLDYYRRSTPESSSYNLGKGKAPQSPQPQARSIGGPLRNTNSSGDNTTNQAATTNGKVAPRNPNPYVRNGPEKCYRCGKPGHRSNTCPERRPVGLVEEEDGRVEDVDDEDEDGDLYDGVEFAEEAGERVNCVVQRVLYFPKQEDLTQRHSIFRSNCTINQKVCDLIVDNGSCENFVAKRLVEHLKLPTQKHPAPYTIGWIKKGPTVKVTEICHVPISIGKIYKDEVVCDIVDMDASHVLLGRPWQYDVDITYKGRDNIYLFTWESHKIAMVPLKCPTLPNKPFKVEGKSVLTLARSEAEFVTDAEGAQGVYALAIKTLMVDKEEPVAHHIDLLPGASLPNLPHYRMSPKENEVLREKIEELLVKGFIRESMSPCAVPALLTPKKDGSWRMCVDSRAINKITIRYRFPIPRLDDMLDMLEGSKLFTKLDLRSGYHQIRIRPGDEWKTAFKSKDGLYEWLVMPFGLSNAPSTFMRVMNQVLKPFVGKFVVVYFDDILIYSKNPEEHVDQLRQVLTVLQESQLFLNFKKCSFMTSSLLFLGYVVCSEGIHVDEEKVRAIREWPAPKTVSEVRSFHGLATFYRRFIRDFSTIMAPITECMKKGKFQWGEEAEKSFALIKEKLCTAPVLALPSFEKVFEVECDASGVGIGAVLSQEKRPVAFFSEKLSESRQKWSTYNQEFYAVVRALKHWEHYLIQREFVLYTDHQALKFLNSQKHLDKMHVRWTTFLQKFPFAIRHKSGVLNRVADALSRRANLLVTLTHEIVGFDCLKELYEEDDDFKEIWEKCIAKQPVSDFYENEGYLFRGNRLCVPKTSLREKLIRDLHGGGLGGHLGRDKTISSLEERYYWPQLKRDAWQYSSKVLCMSGVQRYSKMGHFIPCRKTSDASHIARLFFREVVKLHGVPQSITSDRDSKFLSHFWITLWKMFDTSLNRSTTAHPQTDGQTESLNRTLGNLIRSICGDRPKQWDYALAQAEFAYNSAVHSATGRSPFAVVYMKPPKHTVDLVQLPKVPGLSVAAENMAEQVQAVQAEVKQKLEQTTAKYKTAADKHRRLKLFKEGDQVMVFLRKERFPVGTYNKLKPKKYGPYKVLKKLNDNAYVIDLPEDMGISKAFNVADLYDYHADEPLYPELNSRSSSLQVEGTDVGQLAEDFMEQFERQKTKRAIRRP</sequence>
<dbReference type="Pfam" id="PF17921">
    <property type="entry name" value="Integrase_H2C2"/>
    <property type="match status" value="1"/>
</dbReference>
<organism evidence="14">
    <name type="scientific">Fagus sylvatica</name>
    <name type="common">Beechnut</name>
    <dbReference type="NCBI Taxonomy" id="28930"/>
    <lineage>
        <taxon>Eukaryota</taxon>
        <taxon>Viridiplantae</taxon>
        <taxon>Streptophyta</taxon>
        <taxon>Embryophyta</taxon>
        <taxon>Tracheophyta</taxon>
        <taxon>Spermatophyta</taxon>
        <taxon>Magnoliopsida</taxon>
        <taxon>eudicotyledons</taxon>
        <taxon>Gunneridae</taxon>
        <taxon>Pentapetalae</taxon>
        <taxon>rosids</taxon>
        <taxon>fabids</taxon>
        <taxon>Fagales</taxon>
        <taxon>Fagaceae</taxon>
        <taxon>Fagus</taxon>
    </lineage>
</organism>
<dbReference type="InterPro" id="IPR012337">
    <property type="entry name" value="RNaseH-like_sf"/>
</dbReference>
<dbReference type="InterPro" id="IPR000477">
    <property type="entry name" value="RT_dom"/>
</dbReference>
<dbReference type="Gene3D" id="4.10.60.10">
    <property type="entry name" value="Zinc finger, CCHC-type"/>
    <property type="match status" value="1"/>
</dbReference>
<keyword evidence="3" id="KW-0548">Nucleotidyltransferase</keyword>
<dbReference type="GO" id="GO:0008270">
    <property type="term" value="F:zinc ion binding"/>
    <property type="evidence" value="ECO:0007669"/>
    <property type="project" value="UniProtKB-KW"/>
</dbReference>
<dbReference type="Gene3D" id="3.10.20.370">
    <property type="match status" value="1"/>
</dbReference>
<dbReference type="Pfam" id="PF03732">
    <property type="entry name" value="Retrotrans_gag"/>
    <property type="match status" value="1"/>
</dbReference>
<dbReference type="EMBL" id="OIVN01006090">
    <property type="protein sequence ID" value="SPD25067.1"/>
    <property type="molecule type" value="Genomic_DNA"/>
</dbReference>
<dbReference type="SUPFAM" id="SSF53098">
    <property type="entry name" value="Ribonuclease H-like"/>
    <property type="match status" value="1"/>
</dbReference>
<feature type="domain" description="Reverse transcriptase" evidence="12">
    <location>
        <begin position="716"/>
        <end position="895"/>
    </location>
</feature>
<dbReference type="GO" id="GO:0004519">
    <property type="term" value="F:endonuclease activity"/>
    <property type="evidence" value="ECO:0007669"/>
    <property type="project" value="UniProtKB-KW"/>
</dbReference>
<evidence type="ECO:0000256" key="3">
    <source>
        <dbReference type="ARBA" id="ARBA00022695"/>
    </source>
</evidence>
<dbReference type="SUPFAM" id="SSF57756">
    <property type="entry name" value="Retrovirus zinc finger-like domains"/>
    <property type="match status" value="1"/>
</dbReference>
<keyword evidence="7" id="KW-0695">RNA-directed DNA polymerase</keyword>
<dbReference type="FunFam" id="3.10.20.370:FF:000001">
    <property type="entry name" value="Retrovirus-related Pol polyprotein from transposon 17.6-like protein"/>
    <property type="match status" value="1"/>
</dbReference>
<keyword evidence="6" id="KW-0378">Hydrolase</keyword>
<dbReference type="Pfam" id="PF00098">
    <property type="entry name" value="zf-CCHC"/>
    <property type="match status" value="1"/>
</dbReference>
<dbReference type="InterPro" id="IPR021109">
    <property type="entry name" value="Peptidase_aspartic_dom_sf"/>
</dbReference>
<dbReference type="InterPro" id="IPR005162">
    <property type="entry name" value="Retrotrans_gag_dom"/>
</dbReference>
<dbReference type="Pfam" id="PF00078">
    <property type="entry name" value="RVT_1"/>
    <property type="match status" value="1"/>
</dbReference>
<dbReference type="PROSITE" id="PS50158">
    <property type="entry name" value="ZF_CCHC"/>
    <property type="match status" value="1"/>
</dbReference>
<dbReference type="SUPFAM" id="SSF56672">
    <property type="entry name" value="DNA/RNA polymerases"/>
    <property type="match status" value="1"/>
</dbReference>
<dbReference type="GO" id="GO:0003676">
    <property type="term" value="F:nucleic acid binding"/>
    <property type="evidence" value="ECO:0007669"/>
    <property type="project" value="InterPro"/>
</dbReference>
<dbReference type="Gene3D" id="3.10.10.10">
    <property type="entry name" value="HIV Type 1 Reverse Transcriptase, subunit A, domain 1"/>
    <property type="match status" value="1"/>
</dbReference>
<evidence type="ECO:0000256" key="10">
    <source>
        <dbReference type="SAM" id="MobiDB-lite"/>
    </source>
</evidence>
<dbReference type="SMART" id="SM00343">
    <property type="entry name" value="ZnF_C2HC"/>
    <property type="match status" value="1"/>
</dbReference>
<feature type="compositionally biased region" description="Basic residues" evidence="10">
    <location>
        <begin position="37"/>
        <end position="60"/>
    </location>
</feature>
<feature type="coiled-coil region" evidence="9">
    <location>
        <begin position="139"/>
        <end position="166"/>
    </location>
</feature>
<proteinExistence type="predicted"/>
<dbReference type="Pfam" id="PF24626">
    <property type="entry name" value="SH3_Tf2-1"/>
    <property type="match status" value="1"/>
</dbReference>
<evidence type="ECO:0000256" key="4">
    <source>
        <dbReference type="ARBA" id="ARBA00022722"/>
    </source>
</evidence>
<evidence type="ECO:0000256" key="1">
    <source>
        <dbReference type="ARBA" id="ARBA00012493"/>
    </source>
</evidence>
<dbReference type="GO" id="GO:0016787">
    <property type="term" value="F:hydrolase activity"/>
    <property type="evidence" value="ECO:0007669"/>
    <property type="project" value="UniProtKB-KW"/>
</dbReference>
<dbReference type="InterPro" id="IPR001878">
    <property type="entry name" value="Znf_CCHC"/>
</dbReference>
<dbReference type="CDD" id="cd09274">
    <property type="entry name" value="RNase_HI_RT_Ty3"/>
    <property type="match status" value="1"/>
</dbReference>
<evidence type="ECO:0000256" key="8">
    <source>
        <dbReference type="PROSITE-ProRule" id="PRU00047"/>
    </source>
</evidence>
<dbReference type="Gene3D" id="2.40.70.10">
    <property type="entry name" value="Acid Proteases"/>
    <property type="match status" value="1"/>
</dbReference>
<dbReference type="InterPro" id="IPR001584">
    <property type="entry name" value="Integrase_cat-core"/>
</dbReference>
<feature type="domain" description="CCHC-type" evidence="11">
    <location>
        <begin position="427"/>
        <end position="443"/>
    </location>
</feature>
<feature type="region of interest" description="Disordered" evidence="10">
    <location>
        <begin position="1"/>
        <end position="71"/>
    </location>
</feature>
<evidence type="ECO:0000256" key="7">
    <source>
        <dbReference type="ARBA" id="ARBA00022918"/>
    </source>
</evidence>
<dbReference type="InterPro" id="IPR043502">
    <property type="entry name" value="DNA/RNA_pol_sf"/>
</dbReference>
<dbReference type="InterPro" id="IPR056924">
    <property type="entry name" value="SH3_Tf2-1"/>
</dbReference>
<evidence type="ECO:0000256" key="6">
    <source>
        <dbReference type="ARBA" id="ARBA00022801"/>
    </source>
</evidence>
<dbReference type="InterPro" id="IPR041373">
    <property type="entry name" value="RT_RNaseH"/>
</dbReference>
<dbReference type="Gene3D" id="3.30.70.270">
    <property type="match status" value="2"/>
</dbReference>
<keyword evidence="9" id="KW-0175">Coiled coil</keyword>
<dbReference type="CDD" id="cd01647">
    <property type="entry name" value="RT_LTR"/>
    <property type="match status" value="1"/>
</dbReference>
<dbReference type="InterPro" id="IPR036875">
    <property type="entry name" value="Znf_CCHC_sf"/>
</dbReference>
<dbReference type="Gene3D" id="3.30.420.10">
    <property type="entry name" value="Ribonuclease H-like superfamily/Ribonuclease H"/>
    <property type="match status" value="1"/>
</dbReference>
<feature type="compositionally biased region" description="Polar residues" evidence="10">
    <location>
        <begin position="392"/>
        <end position="410"/>
    </location>
</feature>
<feature type="compositionally biased region" description="Basic and acidic residues" evidence="10">
    <location>
        <begin position="61"/>
        <end position="70"/>
    </location>
</feature>
<dbReference type="InterPro" id="IPR036397">
    <property type="entry name" value="RNaseH_sf"/>
</dbReference>
<keyword evidence="8" id="KW-0862">Zinc</keyword>
<evidence type="ECO:0000256" key="5">
    <source>
        <dbReference type="ARBA" id="ARBA00022759"/>
    </source>
</evidence>
<evidence type="ECO:0000259" key="13">
    <source>
        <dbReference type="PROSITE" id="PS50994"/>
    </source>
</evidence>
<dbReference type="GO" id="GO:0003964">
    <property type="term" value="F:RNA-directed DNA polymerase activity"/>
    <property type="evidence" value="ECO:0007669"/>
    <property type="project" value="UniProtKB-KW"/>
</dbReference>
<evidence type="ECO:0000259" key="11">
    <source>
        <dbReference type="PROSITE" id="PS50158"/>
    </source>
</evidence>
<keyword evidence="8" id="KW-0479">Metal-binding</keyword>
<keyword evidence="4" id="KW-0540">Nuclease</keyword>
<dbReference type="PANTHER" id="PTHR35046:SF18">
    <property type="entry name" value="RNA-DIRECTED DNA POLYMERASE"/>
    <property type="match status" value="1"/>
</dbReference>
<evidence type="ECO:0000256" key="9">
    <source>
        <dbReference type="SAM" id="Coils"/>
    </source>
</evidence>
<accession>A0A2N9IH25</accession>
<keyword evidence="5" id="KW-0255">Endonuclease</keyword>
<evidence type="ECO:0000256" key="2">
    <source>
        <dbReference type="ARBA" id="ARBA00022679"/>
    </source>
</evidence>
<dbReference type="PANTHER" id="PTHR35046">
    <property type="entry name" value="ZINC KNUCKLE (CCHC-TYPE) FAMILY PROTEIN"/>
    <property type="match status" value="1"/>
</dbReference>
<feature type="domain" description="Integrase catalytic" evidence="13">
    <location>
        <begin position="1231"/>
        <end position="1347"/>
    </location>
</feature>